<reference evidence="1 2" key="1">
    <citation type="submission" date="2024-09" db="EMBL/GenBank/DDBJ databases">
        <authorList>
            <person name="Sun Q."/>
            <person name="Mori K."/>
        </authorList>
    </citation>
    <scope>NUCLEOTIDE SEQUENCE [LARGE SCALE GENOMIC DNA]</scope>
    <source>
        <strain evidence="1 2">TISTR 1856</strain>
    </source>
</reference>
<dbReference type="EMBL" id="JBHMDM010000002">
    <property type="protein sequence ID" value="MFB9376049.1"/>
    <property type="molecule type" value="Genomic_DNA"/>
</dbReference>
<name>A0ABV5LPR6_9ACTN</name>
<evidence type="ECO:0008006" key="3">
    <source>
        <dbReference type="Google" id="ProtNLM"/>
    </source>
</evidence>
<protein>
    <recommendedName>
        <fullName evidence="3">Hydrolase</fullName>
    </recommendedName>
</protein>
<evidence type="ECO:0000313" key="1">
    <source>
        <dbReference type="EMBL" id="MFB9376049.1"/>
    </source>
</evidence>
<dbReference type="RefSeq" id="WP_380134455.1">
    <property type="nucleotide sequence ID" value="NZ_JBHLUI010000002.1"/>
</dbReference>
<keyword evidence="2" id="KW-1185">Reference proteome</keyword>
<dbReference type="Proteomes" id="UP001589748">
    <property type="component" value="Unassembled WGS sequence"/>
</dbReference>
<comment type="caution">
    <text evidence="1">The sequence shown here is derived from an EMBL/GenBank/DDBJ whole genome shotgun (WGS) entry which is preliminary data.</text>
</comment>
<sequence length="418" mass="44414">MASVDDRPQVGDFFEQGAAALAPLREPFLQWLRENAQLDEEVGAEGILEALTAGVGGLLTVRPQAQLTRLAPEDVEALVNRVVPAMVDDVDTDDATFDDEDYDRDEMRHDLEAIWFHFLTFLGETGRWAGSPGDLETGLALLEAEPVDPARVLAEAAEEVSVEEEDTAVLGSFPVLAARAVLEQVGAGVEVPDDAELSADSVTAILAAFDHPVPSTVDADGEPTPLDEVPWLRQVVVLMLDLDLLDGEDETLLAPGAEADGWLGATEEARELRRALVGRFVLEDPATLDGGVSVSEALLPGVFAASVSGQPFDEADLAELGDPSGPLGAAADLGAQELRTRLADLGALGLMSEEAPWMLPRGLWPAVAHAVGNQGDPFEGALEGMFEDGEPVWFESVLGQLGADEQQMAQIRKMMGGH</sequence>
<evidence type="ECO:0000313" key="2">
    <source>
        <dbReference type="Proteomes" id="UP001589748"/>
    </source>
</evidence>
<organism evidence="1 2">
    <name type="scientific">Kineococcus gynurae</name>
    <dbReference type="NCBI Taxonomy" id="452979"/>
    <lineage>
        <taxon>Bacteria</taxon>
        <taxon>Bacillati</taxon>
        <taxon>Actinomycetota</taxon>
        <taxon>Actinomycetes</taxon>
        <taxon>Kineosporiales</taxon>
        <taxon>Kineosporiaceae</taxon>
        <taxon>Kineococcus</taxon>
    </lineage>
</organism>
<accession>A0ABV5LPR6</accession>
<gene>
    <name evidence="1" type="ORF">ACFFVI_03615</name>
</gene>
<proteinExistence type="predicted"/>